<dbReference type="Proteomes" id="UP000183788">
    <property type="component" value="Unassembled WGS sequence"/>
</dbReference>
<gene>
    <name evidence="2" type="ORF">SAMN05661012_04058</name>
    <name evidence="3" type="ORF">SR876_10110</name>
</gene>
<organism evidence="2 4">
    <name type="scientific">Chitinophaga sancti</name>
    <dbReference type="NCBI Taxonomy" id="1004"/>
    <lineage>
        <taxon>Bacteria</taxon>
        <taxon>Pseudomonadati</taxon>
        <taxon>Bacteroidota</taxon>
        <taxon>Chitinophagia</taxon>
        <taxon>Chitinophagales</taxon>
        <taxon>Chitinophagaceae</taxon>
        <taxon>Chitinophaga</taxon>
    </lineage>
</organism>
<dbReference type="EMBL" id="FPIZ01000013">
    <property type="protein sequence ID" value="SFW73820.1"/>
    <property type="molecule type" value="Genomic_DNA"/>
</dbReference>
<reference evidence="2 4" key="1">
    <citation type="submission" date="2016-11" db="EMBL/GenBank/DDBJ databases">
        <authorList>
            <person name="Jaros S."/>
            <person name="Januszkiewicz K."/>
            <person name="Wedrychowicz H."/>
        </authorList>
    </citation>
    <scope>NUCLEOTIDE SEQUENCE [LARGE SCALE GENOMIC DNA]</scope>
    <source>
        <strain evidence="2 4">DSM 784</strain>
    </source>
</reference>
<keyword evidence="5" id="KW-1185">Reference proteome</keyword>
<evidence type="ECO:0000256" key="1">
    <source>
        <dbReference type="SAM" id="Phobius"/>
    </source>
</evidence>
<feature type="transmembrane region" description="Helical" evidence="1">
    <location>
        <begin position="96"/>
        <end position="114"/>
    </location>
</feature>
<evidence type="ECO:0000313" key="2">
    <source>
        <dbReference type="EMBL" id="SFW73820.1"/>
    </source>
</evidence>
<reference evidence="3 5" key="2">
    <citation type="submission" date="2023-11" db="EMBL/GenBank/DDBJ databases">
        <title>MicrobeMod: A computational toolkit for identifying prokaryotic methylation and restriction-modification with nanopore sequencing.</title>
        <authorList>
            <person name="Crits-Christoph A."/>
            <person name="Kang S.C."/>
            <person name="Lee H."/>
            <person name="Ostrov N."/>
        </authorList>
    </citation>
    <scope>NUCLEOTIDE SEQUENCE [LARGE SCALE GENOMIC DNA]</scope>
    <source>
        <strain evidence="3 5">ATCC 23090</strain>
    </source>
</reference>
<dbReference type="STRING" id="1004.SAMN05661012_04058"/>
<keyword evidence="1" id="KW-0472">Membrane</keyword>
<sequence>MNIKSEYTLSTRLPFEEIIERLSDISDPSIPASKAFWGVKNLNGKPFGGRINEEGFDIFKTYYRMNLHSSVMKGKFDRYPGRTEIHITSELPKMTMIAFGLAVGIVLIPGLFIPYMASPFLFKVVGLLWLLWAFNAVTRKFRMESMAVEELLKHMLEAQRLDD</sequence>
<dbReference type="AlphaFoldDB" id="A0A1K1RPW0"/>
<evidence type="ECO:0000313" key="3">
    <source>
        <dbReference type="EMBL" id="WQG91858.1"/>
    </source>
</evidence>
<dbReference type="Proteomes" id="UP001326715">
    <property type="component" value="Chromosome"/>
</dbReference>
<dbReference type="OrthoDB" id="9833291at2"/>
<feature type="transmembrane region" description="Helical" evidence="1">
    <location>
        <begin position="120"/>
        <end position="137"/>
    </location>
</feature>
<accession>A0A1K1RPW0</accession>
<dbReference type="EMBL" id="CP140154">
    <property type="protein sequence ID" value="WQG91858.1"/>
    <property type="molecule type" value="Genomic_DNA"/>
</dbReference>
<proteinExistence type="predicted"/>
<evidence type="ECO:0000313" key="5">
    <source>
        <dbReference type="Proteomes" id="UP001326715"/>
    </source>
</evidence>
<protein>
    <submittedName>
        <fullName evidence="2">Uncharacterized protein</fullName>
    </submittedName>
</protein>
<name>A0A1K1RPW0_9BACT</name>
<dbReference type="RefSeq" id="WP_072363057.1">
    <property type="nucleotide sequence ID" value="NZ_CBHWAX010000009.1"/>
</dbReference>
<keyword evidence="1" id="KW-1133">Transmembrane helix</keyword>
<evidence type="ECO:0000313" key="4">
    <source>
        <dbReference type="Proteomes" id="UP000183788"/>
    </source>
</evidence>
<keyword evidence="1" id="KW-0812">Transmembrane</keyword>